<evidence type="ECO:0000313" key="9">
    <source>
        <dbReference type="EMBL" id="SHG71104.1"/>
    </source>
</evidence>
<dbReference type="AlphaFoldDB" id="A0A1M5M165"/>
<accession>A0A1M5M165</accession>
<feature type="domain" description="ABC transmembrane type-1" evidence="8">
    <location>
        <begin position="66"/>
        <end position="246"/>
    </location>
</feature>
<evidence type="ECO:0000256" key="7">
    <source>
        <dbReference type="RuleBase" id="RU363032"/>
    </source>
</evidence>
<feature type="transmembrane region" description="Helical" evidence="7">
    <location>
        <begin position="74"/>
        <end position="97"/>
    </location>
</feature>
<dbReference type="GO" id="GO:0005886">
    <property type="term" value="C:plasma membrane"/>
    <property type="evidence" value="ECO:0007669"/>
    <property type="project" value="UniProtKB-SubCell"/>
</dbReference>
<gene>
    <name evidence="9" type="ORF">SAMN04488135_101105</name>
</gene>
<dbReference type="SUPFAM" id="SSF161098">
    <property type="entry name" value="MetI-like"/>
    <property type="match status" value="1"/>
</dbReference>
<dbReference type="OrthoDB" id="8138334at2"/>
<keyword evidence="10" id="KW-1185">Reference proteome</keyword>
<dbReference type="PANTHER" id="PTHR30151">
    <property type="entry name" value="ALKANE SULFONATE ABC TRANSPORTER-RELATED, MEMBRANE SUBUNIT"/>
    <property type="match status" value="1"/>
</dbReference>
<keyword evidence="6 7" id="KW-0472">Membrane</keyword>
<dbReference type="InterPro" id="IPR000515">
    <property type="entry name" value="MetI-like"/>
</dbReference>
<evidence type="ECO:0000259" key="8">
    <source>
        <dbReference type="PROSITE" id="PS50928"/>
    </source>
</evidence>
<organism evidence="9 10">
    <name type="scientific">Pollutimonas bauzanensis</name>
    <dbReference type="NCBI Taxonomy" id="658167"/>
    <lineage>
        <taxon>Bacteria</taxon>
        <taxon>Pseudomonadati</taxon>
        <taxon>Pseudomonadota</taxon>
        <taxon>Betaproteobacteria</taxon>
        <taxon>Burkholderiales</taxon>
        <taxon>Alcaligenaceae</taxon>
        <taxon>Pollutimonas</taxon>
    </lineage>
</organism>
<dbReference type="Pfam" id="PF00528">
    <property type="entry name" value="BPD_transp_1"/>
    <property type="match status" value="1"/>
</dbReference>
<proteinExistence type="inferred from homology"/>
<evidence type="ECO:0000256" key="5">
    <source>
        <dbReference type="ARBA" id="ARBA00022989"/>
    </source>
</evidence>
<keyword evidence="2 7" id="KW-0813">Transport</keyword>
<protein>
    <submittedName>
        <fullName evidence="9">NitT/TauT family transport system permease protein</fullName>
    </submittedName>
</protein>
<sequence>MKAAPAEAALWKSPRAWSLLLLAAVLLAWEWAAAAFAWSQLVLPAPSAVAASLWRGLHSGYFWPHIAQTTLEVLAGLALGGAFGFACGLALGVSAFGRRVLMPYVVASQVVPKLALAPLLIVWLGFGTLPMVVITALVCFFPLLESTLTGIAQADISRLELFRMLGATRWQTLWRLKVPSGLPGILAGFRMAVVLALVGAVVGEFIGGNQGLGAVIIAAQGSMDTPLMFAALALITAEGLLLYLGAIWLQKRLLRPYAAHHSGKNQA</sequence>
<evidence type="ECO:0000256" key="6">
    <source>
        <dbReference type="ARBA" id="ARBA00023136"/>
    </source>
</evidence>
<evidence type="ECO:0000256" key="1">
    <source>
        <dbReference type="ARBA" id="ARBA00004651"/>
    </source>
</evidence>
<evidence type="ECO:0000256" key="2">
    <source>
        <dbReference type="ARBA" id="ARBA00022448"/>
    </source>
</evidence>
<dbReference type="Proteomes" id="UP000184226">
    <property type="component" value="Unassembled WGS sequence"/>
</dbReference>
<dbReference type="CDD" id="cd06261">
    <property type="entry name" value="TM_PBP2"/>
    <property type="match status" value="1"/>
</dbReference>
<comment type="subcellular location">
    <subcellularLocation>
        <location evidence="1 7">Cell membrane</location>
        <topology evidence="1 7">Multi-pass membrane protein</topology>
    </subcellularLocation>
</comment>
<dbReference type="PANTHER" id="PTHR30151:SF20">
    <property type="entry name" value="ABC TRANSPORTER PERMEASE PROTEIN HI_0355-RELATED"/>
    <property type="match status" value="1"/>
</dbReference>
<reference evidence="9 10" key="1">
    <citation type="submission" date="2016-11" db="EMBL/GenBank/DDBJ databases">
        <authorList>
            <person name="Jaros S."/>
            <person name="Januszkiewicz K."/>
            <person name="Wedrychowicz H."/>
        </authorList>
    </citation>
    <scope>NUCLEOTIDE SEQUENCE [LARGE SCALE GENOMIC DNA]</scope>
    <source>
        <strain evidence="9 10">CGMCC 1.10190</strain>
    </source>
</reference>
<keyword evidence="5 7" id="KW-1133">Transmembrane helix</keyword>
<evidence type="ECO:0000256" key="4">
    <source>
        <dbReference type="ARBA" id="ARBA00022692"/>
    </source>
</evidence>
<dbReference type="RefSeq" id="WP_073100963.1">
    <property type="nucleotide sequence ID" value="NZ_FQXE01000001.1"/>
</dbReference>
<dbReference type="EMBL" id="FQXE01000001">
    <property type="protein sequence ID" value="SHG71104.1"/>
    <property type="molecule type" value="Genomic_DNA"/>
</dbReference>
<evidence type="ECO:0000256" key="3">
    <source>
        <dbReference type="ARBA" id="ARBA00022475"/>
    </source>
</evidence>
<dbReference type="InterPro" id="IPR035906">
    <property type="entry name" value="MetI-like_sf"/>
</dbReference>
<feature type="transmembrane region" description="Helical" evidence="7">
    <location>
        <begin position="185"/>
        <end position="207"/>
    </location>
</feature>
<dbReference type="STRING" id="658167.SAMN04488135_101105"/>
<comment type="similarity">
    <text evidence="7">Belongs to the binding-protein-dependent transport system permease family.</text>
</comment>
<dbReference type="PROSITE" id="PS50928">
    <property type="entry name" value="ABC_TM1"/>
    <property type="match status" value="1"/>
</dbReference>
<feature type="transmembrane region" description="Helical" evidence="7">
    <location>
        <begin position="227"/>
        <end position="249"/>
    </location>
</feature>
<keyword evidence="4 7" id="KW-0812">Transmembrane</keyword>
<dbReference type="Gene3D" id="1.10.3720.10">
    <property type="entry name" value="MetI-like"/>
    <property type="match status" value="1"/>
</dbReference>
<keyword evidence="3" id="KW-1003">Cell membrane</keyword>
<name>A0A1M5M165_9BURK</name>
<dbReference type="GO" id="GO:0055085">
    <property type="term" value="P:transmembrane transport"/>
    <property type="evidence" value="ECO:0007669"/>
    <property type="project" value="InterPro"/>
</dbReference>
<evidence type="ECO:0000313" key="10">
    <source>
        <dbReference type="Proteomes" id="UP000184226"/>
    </source>
</evidence>